<dbReference type="PANTHER" id="PTHR13375">
    <property type="entry name" value="FMS INTERACTING PROTEIN"/>
    <property type="match status" value="1"/>
</dbReference>
<sequence>MEFYEQLMTFLEKSFSQQGSDIKNEEELKLMVNLFLTQIRIQSQKESKKFKKQNNKYYEIKENIEKLSQINSHLEHELHHLTHKTIIEKINPRTIESLLNLEALPRSYSKKGNTLKQQDQEKDKDKKEEGELEKEKEKEKEEKEQEKEIEIEEQKDKDKVNGINFDEFFNTVKVRNKLEQILTETTSSSKELLDLQKKKKQLLMKNQQDRRLLNSLNQEIRFITHKSREFETYLNIPKIANENISQISNNLPSPLYTLYHSIIFYIQNIKYKKKLNQTKKKHKKEEEEELELEKGKKEQEEIERIEEEKEEEEEDIGKGDRNGNEEENINILIDVKIEEELSLEGEIVTSKERSLGKTITLSPLKVVLILNNDFSISFIYIPELDLITVKSPQIELLKNLFFKENGFLFNLDYEIAGYPFLWAQPLVKSNTITPLHFGPKINLSKVISKINTRFSILKKLKTKIQLLIANGIDYLYQFCGKDSLKIIHKQESDEKSNDKEENDDDDDDDDQEKYQEEEFNEKLENIKIVNTKQSEIILGFQITNKNHPTINCEVEIPQVFPDTLPQFFLSTEKILKKNNKNKIFNNLNNKSISNRQLHLENLNPKIMINKEILQYSTKNANNDLQVIESEINVNYPFQYLENGLEQDENFFFKMLIHLLKCVHWMHTSKRSGKFRSFLKK</sequence>
<protein>
    <submittedName>
        <fullName evidence="5">Tho complex subunit 5</fullName>
    </submittedName>
</protein>
<dbReference type="GO" id="GO:0006406">
    <property type="term" value="P:mRNA export from nucleus"/>
    <property type="evidence" value="ECO:0007669"/>
    <property type="project" value="TreeGrafter"/>
</dbReference>
<name>A0AAV8A2X5_9EUKA</name>
<dbReference type="PANTHER" id="PTHR13375:SF3">
    <property type="entry name" value="THO COMPLEX SUBUNIT 5 HOMOLOG"/>
    <property type="match status" value="1"/>
</dbReference>
<dbReference type="AlphaFoldDB" id="A0AAV8A2X5"/>
<evidence type="ECO:0000313" key="5">
    <source>
        <dbReference type="EMBL" id="KAJ3448643.1"/>
    </source>
</evidence>
<dbReference type="Proteomes" id="UP001146793">
    <property type="component" value="Unassembled WGS sequence"/>
</dbReference>
<accession>A0AAV8A2X5</accession>
<dbReference type="GO" id="GO:0003729">
    <property type="term" value="F:mRNA binding"/>
    <property type="evidence" value="ECO:0007669"/>
    <property type="project" value="TreeGrafter"/>
</dbReference>
<comment type="similarity">
    <text evidence="2">Belongs to the THOC5 family.</text>
</comment>
<feature type="compositionally biased region" description="Basic and acidic residues" evidence="4">
    <location>
        <begin position="118"/>
        <end position="153"/>
    </location>
</feature>
<organism evidence="5 6">
    <name type="scientific">Anaeramoeba flamelloides</name>
    <dbReference type="NCBI Taxonomy" id="1746091"/>
    <lineage>
        <taxon>Eukaryota</taxon>
        <taxon>Metamonada</taxon>
        <taxon>Anaeramoebidae</taxon>
        <taxon>Anaeramoeba</taxon>
    </lineage>
</organism>
<feature type="region of interest" description="Disordered" evidence="4">
    <location>
        <begin position="110"/>
        <end position="153"/>
    </location>
</feature>
<proteinExistence type="inferred from homology"/>
<reference evidence="5" key="1">
    <citation type="submission" date="2022-08" db="EMBL/GenBank/DDBJ databases">
        <title>Novel sulphate-reducing endosymbionts in the free-living metamonad Anaeramoeba.</title>
        <authorList>
            <person name="Jerlstrom-Hultqvist J."/>
            <person name="Cepicka I."/>
            <person name="Gallot-Lavallee L."/>
            <person name="Salas-Leiva D."/>
            <person name="Curtis B.A."/>
            <person name="Zahonova K."/>
            <person name="Pipaliya S."/>
            <person name="Dacks J."/>
            <person name="Roger A.J."/>
        </authorList>
    </citation>
    <scope>NUCLEOTIDE SEQUENCE</scope>
    <source>
        <strain evidence="5">Busselton2</strain>
    </source>
</reference>
<dbReference type="InterPro" id="IPR019163">
    <property type="entry name" value="THO_Thoc5"/>
</dbReference>
<feature type="region of interest" description="Disordered" evidence="4">
    <location>
        <begin position="281"/>
        <end position="323"/>
    </location>
</feature>
<comment type="caution">
    <text evidence="5">The sequence shown here is derived from an EMBL/GenBank/DDBJ whole genome shotgun (WGS) entry which is preliminary data.</text>
</comment>
<keyword evidence="3" id="KW-0539">Nucleus</keyword>
<comment type="subcellular location">
    <subcellularLocation>
        <location evidence="1">Nucleus</location>
    </subcellularLocation>
</comment>
<feature type="region of interest" description="Disordered" evidence="4">
    <location>
        <begin position="491"/>
        <end position="515"/>
    </location>
</feature>
<dbReference type="GO" id="GO:0000445">
    <property type="term" value="C:THO complex part of transcription export complex"/>
    <property type="evidence" value="ECO:0007669"/>
    <property type="project" value="TreeGrafter"/>
</dbReference>
<evidence type="ECO:0000256" key="2">
    <source>
        <dbReference type="ARBA" id="ARBA00008044"/>
    </source>
</evidence>
<evidence type="ECO:0000256" key="4">
    <source>
        <dbReference type="SAM" id="MobiDB-lite"/>
    </source>
</evidence>
<feature type="compositionally biased region" description="Acidic residues" evidence="4">
    <location>
        <begin position="500"/>
        <end position="511"/>
    </location>
</feature>
<dbReference type="EMBL" id="JANTQA010000015">
    <property type="protein sequence ID" value="KAJ3448643.1"/>
    <property type="molecule type" value="Genomic_DNA"/>
</dbReference>
<evidence type="ECO:0000256" key="1">
    <source>
        <dbReference type="ARBA" id="ARBA00004123"/>
    </source>
</evidence>
<gene>
    <name evidence="5" type="ORF">M0812_01125</name>
</gene>
<feature type="compositionally biased region" description="Acidic residues" evidence="4">
    <location>
        <begin position="300"/>
        <end position="315"/>
    </location>
</feature>
<dbReference type="Pfam" id="PF09766">
    <property type="entry name" value="FmiP_Thoc5"/>
    <property type="match status" value="1"/>
</dbReference>
<evidence type="ECO:0000313" key="6">
    <source>
        <dbReference type="Proteomes" id="UP001146793"/>
    </source>
</evidence>
<evidence type="ECO:0000256" key="3">
    <source>
        <dbReference type="ARBA" id="ARBA00023242"/>
    </source>
</evidence>